<sequence>MSSVNLNELRDKTFQCSVVHGWHEKNLSDEHFLCLVISELMEAVEADRKGKRAQVEKFKECQGDSIPLTEETRQRRFKEDFEAYIKGSVEEELADACIRLLDLSGLRNVDLGEVDVDELKCSEGFFDWTFTESIFFLVCNLTNTDFIETHSFDSYLRVALMEIIGFCVKKDIDIFWYIDQKMKYNELLPYKHEGKSY</sequence>
<dbReference type="EMBL" id="JAKZMM010000043">
    <property type="protein sequence ID" value="MCJ2381769.1"/>
    <property type="molecule type" value="Genomic_DNA"/>
</dbReference>
<organism evidence="1 2">
    <name type="scientific">Parabacteroides faecalis</name>
    <dbReference type="NCBI Taxonomy" id="2924040"/>
    <lineage>
        <taxon>Bacteria</taxon>
        <taxon>Pseudomonadati</taxon>
        <taxon>Bacteroidota</taxon>
        <taxon>Bacteroidia</taxon>
        <taxon>Bacteroidales</taxon>
        <taxon>Tannerellaceae</taxon>
        <taxon>Parabacteroides</taxon>
    </lineage>
</organism>
<dbReference type="Gene3D" id="1.10.287.1080">
    <property type="entry name" value="MazG-like"/>
    <property type="match status" value="1"/>
</dbReference>
<name>A0ABT0C441_9BACT</name>
<evidence type="ECO:0000313" key="1">
    <source>
        <dbReference type="EMBL" id="MCJ2381769.1"/>
    </source>
</evidence>
<gene>
    <name evidence="1" type="ORF">MUN53_14345</name>
</gene>
<evidence type="ECO:0000313" key="2">
    <source>
        <dbReference type="Proteomes" id="UP001165444"/>
    </source>
</evidence>
<dbReference type="Proteomes" id="UP001165444">
    <property type="component" value="Unassembled WGS sequence"/>
</dbReference>
<keyword evidence="2" id="KW-1185">Reference proteome</keyword>
<protein>
    <submittedName>
        <fullName evidence="1">Uncharacterized protein</fullName>
    </submittedName>
</protein>
<reference evidence="1 2" key="1">
    <citation type="submission" date="2022-03" db="EMBL/GenBank/DDBJ databases">
        <title>Parabacteroides sp. nov. isolated from swine feces.</title>
        <authorList>
            <person name="Bak J.E."/>
        </authorList>
    </citation>
    <scope>NUCLEOTIDE SEQUENCE [LARGE SCALE GENOMIC DNA]</scope>
    <source>
        <strain evidence="1 2">AGMB00274</strain>
    </source>
</reference>
<proteinExistence type="predicted"/>
<comment type="caution">
    <text evidence="1">The sequence shown here is derived from an EMBL/GenBank/DDBJ whole genome shotgun (WGS) entry which is preliminary data.</text>
</comment>
<dbReference type="RefSeq" id="WP_243326157.1">
    <property type="nucleotide sequence ID" value="NZ_JAKZMM010000043.1"/>
</dbReference>
<accession>A0ABT0C441</accession>